<reference evidence="1 2" key="1">
    <citation type="submission" date="2020-03" db="EMBL/GenBank/DDBJ databases">
        <title>Whole genome shotgun sequence of Phytohabitans flavus NBRC 107702.</title>
        <authorList>
            <person name="Komaki H."/>
            <person name="Tamura T."/>
        </authorList>
    </citation>
    <scope>NUCLEOTIDE SEQUENCE [LARGE SCALE GENOMIC DNA]</scope>
    <source>
        <strain evidence="1 2">NBRC 107702</strain>
    </source>
</reference>
<sequence>MVTDPYRVGSISEVATQGGQQVHAGHPKVMYMPRKPTVVDVETGQKKVFAWAVDWPGWCRAARTEEQALAALADYVPRYAVVARMAGLTFPETIGDTFEVRERLPGEAGTEFGVPSKITVGDREPVKAAEATRAAKLMTASWELLAEVAAKSPAELRKGPRGGGRDRDKMLDHVVGSEAAYGRQVGIKHKQPAFDDEAAVGALRADLLALLGKPTRAGDEPKWPHRYAIRRIVWHVLDHVWEMEDRATPA</sequence>
<protein>
    <recommendedName>
        <fullName evidence="3">DinB-like domain-containing protein</fullName>
    </recommendedName>
</protein>
<evidence type="ECO:0000313" key="1">
    <source>
        <dbReference type="EMBL" id="BCB77270.1"/>
    </source>
</evidence>
<evidence type="ECO:0008006" key="3">
    <source>
        <dbReference type="Google" id="ProtNLM"/>
    </source>
</evidence>
<evidence type="ECO:0000313" key="2">
    <source>
        <dbReference type="Proteomes" id="UP000502508"/>
    </source>
</evidence>
<dbReference type="AlphaFoldDB" id="A0A6F8XTY3"/>
<organism evidence="1 2">
    <name type="scientific">Phytohabitans flavus</name>
    <dbReference type="NCBI Taxonomy" id="1076124"/>
    <lineage>
        <taxon>Bacteria</taxon>
        <taxon>Bacillati</taxon>
        <taxon>Actinomycetota</taxon>
        <taxon>Actinomycetes</taxon>
        <taxon>Micromonosporales</taxon>
        <taxon>Micromonosporaceae</taxon>
    </lineage>
</organism>
<proteinExistence type="predicted"/>
<name>A0A6F8XTY3_9ACTN</name>
<gene>
    <name evidence="1" type="ORF">Pflav_036800</name>
</gene>
<dbReference type="Proteomes" id="UP000502508">
    <property type="component" value="Chromosome"/>
</dbReference>
<keyword evidence="2" id="KW-1185">Reference proteome</keyword>
<reference evidence="1 2" key="2">
    <citation type="submission" date="2020-03" db="EMBL/GenBank/DDBJ databases">
        <authorList>
            <person name="Ichikawa N."/>
            <person name="Kimura A."/>
            <person name="Kitahashi Y."/>
            <person name="Uohara A."/>
        </authorList>
    </citation>
    <scope>NUCLEOTIDE SEQUENCE [LARGE SCALE GENOMIC DNA]</scope>
    <source>
        <strain evidence="1 2">NBRC 107702</strain>
    </source>
</reference>
<accession>A0A6F8XTY3</accession>
<dbReference type="KEGG" id="pfla:Pflav_036800"/>
<dbReference type="EMBL" id="AP022870">
    <property type="protein sequence ID" value="BCB77270.1"/>
    <property type="molecule type" value="Genomic_DNA"/>
</dbReference>